<evidence type="ECO:0000313" key="1">
    <source>
        <dbReference type="EMBL" id="KAI5677351.1"/>
    </source>
</evidence>
<organism evidence="1 2">
    <name type="scientific">Catharanthus roseus</name>
    <name type="common">Madagascar periwinkle</name>
    <name type="synonym">Vinca rosea</name>
    <dbReference type="NCBI Taxonomy" id="4058"/>
    <lineage>
        <taxon>Eukaryota</taxon>
        <taxon>Viridiplantae</taxon>
        <taxon>Streptophyta</taxon>
        <taxon>Embryophyta</taxon>
        <taxon>Tracheophyta</taxon>
        <taxon>Spermatophyta</taxon>
        <taxon>Magnoliopsida</taxon>
        <taxon>eudicotyledons</taxon>
        <taxon>Gunneridae</taxon>
        <taxon>Pentapetalae</taxon>
        <taxon>asterids</taxon>
        <taxon>lamiids</taxon>
        <taxon>Gentianales</taxon>
        <taxon>Apocynaceae</taxon>
        <taxon>Rauvolfioideae</taxon>
        <taxon>Vinceae</taxon>
        <taxon>Catharanthinae</taxon>
        <taxon>Catharanthus</taxon>
    </lineage>
</organism>
<sequence length="334" mass="37602">MSCLQAIEENRGSWASLFEPFAFFSAYKNDLQIGISAQGDDDMKIWKGWVDSRIRLLTRKLHFKLPSVSVPHLFTKINQIERDTHGHLHCHPYPCPFFDHSRSYHCCYFMGLQRKQGSNPRAAKVFDIRMPISEFKAEESSLTIAGHQGSSTALEEIKNGLEMNNEVPRGNILLQPCRIEQRDKLAAKTGSSCSKFLQDEDMEELEIFCNSGCVIQSTPKCDGLQFPGVTPGGFNILSFLYISKVTGFVGGVNWVLLIARICQLYPNALPSMLNQEKCMRQLKKFAVLGGHPWSSPLRSLPVHSLTILDVITAVVSWGYEGNKAVILEQLKFLM</sequence>
<comment type="caution">
    <text evidence="1">The sequence shown here is derived from an EMBL/GenBank/DDBJ whole genome shotgun (WGS) entry which is preliminary data.</text>
</comment>
<evidence type="ECO:0000313" key="2">
    <source>
        <dbReference type="Proteomes" id="UP001060085"/>
    </source>
</evidence>
<dbReference type="Proteomes" id="UP001060085">
    <property type="component" value="Linkage Group LG02"/>
</dbReference>
<accession>A0ACC0BXQ4</accession>
<gene>
    <name evidence="1" type="ORF">M9H77_08301</name>
</gene>
<proteinExistence type="predicted"/>
<reference evidence="2" key="1">
    <citation type="journal article" date="2023" name="Nat. Plants">
        <title>Single-cell RNA sequencing provides a high-resolution roadmap for understanding the multicellular compartmentation of specialized metabolism.</title>
        <authorList>
            <person name="Sun S."/>
            <person name="Shen X."/>
            <person name="Li Y."/>
            <person name="Li Y."/>
            <person name="Wang S."/>
            <person name="Li R."/>
            <person name="Zhang H."/>
            <person name="Shen G."/>
            <person name="Guo B."/>
            <person name="Wei J."/>
            <person name="Xu J."/>
            <person name="St-Pierre B."/>
            <person name="Chen S."/>
            <person name="Sun C."/>
        </authorList>
    </citation>
    <scope>NUCLEOTIDE SEQUENCE [LARGE SCALE GENOMIC DNA]</scope>
</reference>
<name>A0ACC0BXQ4_CATRO</name>
<protein>
    <submittedName>
        <fullName evidence="1">Uncharacterized protein</fullName>
    </submittedName>
</protein>
<keyword evidence="2" id="KW-1185">Reference proteome</keyword>
<dbReference type="EMBL" id="CM044702">
    <property type="protein sequence ID" value="KAI5677351.1"/>
    <property type="molecule type" value="Genomic_DNA"/>
</dbReference>